<sequence length="1020" mass="116388">MSVTHSAAPWPQSDDKDDGYGQACYSPMPTIPQRSRQRPNQRSIDSTQSFETAHSSVSISTRDSAVFSSNDNSTVPSPQQLDREWPDPHWDLKTPTLESFQDAFQPRTHSAGLDEPFSASIYTSNSNNYTYDTASATTETDSLRAPSIAPRIPAARLHIPPSIYVPETLPLTLNKNSSSNTSSPQLDCNIEDPFAIPQHTPYNPDRTQHRHLSHNFNLDDYRYDNYDDTRDFVLESDDTFSLTDSASLRTDDSPRTSAMPPKRRLEKELPPLPPLDHVSPSGLNKRIPPGRQQTQMNATLPPLPPKDRKQQQTQQHQRQNSQQLSIPSSPPLDVHRALQFKDPFLTPWIDKSKLRQTNENELDSMSIKANDDVGHDNDSESYLPSGYRSMDPYLRDSYMGAIQGDHMMEKSSSSSEDEIQINTANVVIIKREDERQQSTYLDPTAMADSVSSGDFSFSQFRIRVNLLRELYMSEVNYYKDLSVALKVYQRTLNSSRYRGFVCKHDKDVLFSNLDEILQVSSRLIKNIRKNCPAQILDKRYPIEGNELGLVTQDLSTQVGQVLLDSISEIELSYQTYCNDNEKQMETFYRLSQLAPPRLLIWFYNCTEYTKETTTAWTLDSLLIKPVQRLLKYPLLLKNMLSVTLASHPDYMNVRTALVEYEVVADRINNVKKLFDNNKAVQRDLPPPPSQLATPPMSPRHSQVSSASTQSPTSFYSAEPELRELKGVFERNSMGGLQPVHSHISSSHQSMLSPTSSTHFERRKASSPTELHHGGSSKHTKLAHDELFTQKLLHDQIFFDNVKSFYKHGHYIRDMFKLMTVEMAKIDDFMSSSKAMTVLYERLLPGRAQEVITLPVSDTASMHSSRSAWSARSNKSPHETLTLQHAILKQKMTARVLAPLQQMLQIYDVVRSKIKKRDRLEGYYIRYLSHEWDMRPPINLNLLGLNSDHTLVVPPNLEPTTLKRTQELADMYITSTVSLKDEFPQLFQMTQEVSKTAFATYIHIKQDWTQSFKASLPDLYI</sequence>
<dbReference type="SMART" id="SM00325">
    <property type="entry name" value="RhoGEF"/>
    <property type="match status" value="1"/>
</dbReference>
<dbReference type="InterPro" id="IPR000219">
    <property type="entry name" value="DH_dom"/>
</dbReference>
<dbReference type="Gene3D" id="1.20.900.10">
    <property type="entry name" value="Dbl homology (DH) domain"/>
    <property type="match status" value="1"/>
</dbReference>
<dbReference type="CDD" id="cd00160">
    <property type="entry name" value="RhoGEF"/>
    <property type="match status" value="1"/>
</dbReference>
<dbReference type="InterPro" id="IPR051492">
    <property type="entry name" value="Dynamin-Rho_GEF"/>
</dbReference>
<feature type="region of interest" description="Disordered" evidence="1">
    <location>
        <begin position="244"/>
        <end position="333"/>
    </location>
</feature>
<dbReference type="Proteomes" id="UP000182444">
    <property type="component" value="Chromosome 1F"/>
</dbReference>
<accession>A0A1D8NND7</accession>
<feature type="region of interest" description="Disordered" evidence="1">
    <location>
        <begin position="739"/>
        <end position="777"/>
    </location>
</feature>
<evidence type="ECO:0000313" key="4">
    <source>
        <dbReference type="Proteomes" id="UP000182444"/>
    </source>
</evidence>
<gene>
    <name evidence="3" type="ORF">YALI1_F18276g</name>
</gene>
<dbReference type="AlphaFoldDB" id="A0A1D8NND7"/>
<feature type="compositionally biased region" description="Basic and acidic residues" evidence="1">
    <location>
        <begin position="81"/>
        <end position="90"/>
    </location>
</feature>
<dbReference type="GO" id="GO:0005085">
    <property type="term" value="F:guanyl-nucleotide exchange factor activity"/>
    <property type="evidence" value="ECO:0007669"/>
    <property type="project" value="InterPro"/>
</dbReference>
<feature type="region of interest" description="Disordered" evidence="1">
    <location>
        <begin position="1"/>
        <end position="90"/>
    </location>
</feature>
<feature type="compositionally biased region" description="Polar residues" evidence="1">
    <location>
        <begin position="44"/>
        <end position="80"/>
    </location>
</feature>
<dbReference type="PANTHER" id="PTHR22834">
    <property type="entry name" value="NUCLEAR FUSION PROTEIN FUS2"/>
    <property type="match status" value="1"/>
</dbReference>
<feature type="compositionally biased region" description="Low complexity" evidence="1">
    <location>
        <begin position="740"/>
        <end position="752"/>
    </location>
</feature>
<evidence type="ECO:0000259" key="2">
    <source>
        <dbReference type="PROSITE" id="PS50010"/>
    </source>
</evidence>
<dbReference type="GO" id="GO:0035556">
    <property type="term" value="P:intracellular signal transduction"/>
    <property type="evidence" value="ECO:0007669"/>
    <property type="project" value="InterPro"/>
</dbReference>
<dbReference type="PROSITE" id="PS00741">
    <property type="entry name" value="DH_1"/>
    <property type="match status" value="1"/>
</dbReference>
<dbReference type="VEuPathDB" id="FungiDB:YALI1_F18276g"/>
<evidence type="ECO:0000256" key="1">
    <source>
        <dbReference type="SAM" id="MobiDB-lite"/>
    </source>
</evidence>
<dbReference type="KEGG" id="yli:2908318"/>
<reference evidence="3 4" key="1">
    <citation type="journal article" date="2016" name="PLoS ONE">
        <title>Sequence Assembly of Yarrowia lipolytica Strain W29/CLIB89 Shows Transposable Element Diversity.</title>
        <authorList>
            <person name="Magnan C."/>
            <person name="Yu J."/>
            <person name="Chang I."/>
            <person name="Jahn E."/>
            <person name="Kanomata Y."/>
            <person name="Wu J."/>
            <person name="Zeller M."/>
            <person name="Oakes M."/>
            <person name="Baldi P."/>
            <person name="Sandmeyer S."/>
        </authorList>
    </citation>
    <scope>NUCLEOTIDE SEQUENCE [LARGE SCALE GENOMIC DNA]</scope>
    <source>
        <strain evidence="4">CLIB89(W29)</strain>
    </source>
</reference>
<organism evidence="3 4">
    <name type="scientific">Yarrowia lipolytica</name>
    <name type="common">Candida lipolytica</name>
    <dbReference type="NCBI Taxonomy" id="4952"/>
    <lineage>
        <taxon>Eukaryota</taxon>
        <taxon>Fungi</taxon>
        <taxon>Dikarya</taxon>
        <taxon>Ascomycota</taxon>
        <taxon>Saccharomycotina</taxon>
        <taxon>Dipodascomycetes</taxon>
        <taxon>Dipodascales</taxon>
        <taxon>Dipodascales incertae sedis</taxon>
        <taxon>Yarrowia</taxon>
    </lineage>
</organism>
<dbReference type="GO" id="GO:0032955">
    <property type="term" value="P:regulation of division septum assembly"/>
    <property type="evidence" value="ECO:0007669"/>
    <property type="project" value="TreeGrafter"/>
</dbReference>
<feature type="compositionally biased region" description="Low complexity" evidence="1">
    <location>
        <begin position="32"/>
        <end position="43"/>
    </location>
</feature>
<feature type="compositionally biased region" description="Polar residues" evidence="1">
    <location>
        <begin position="699"/>
        <end position="714"/>
    </location>
</feature>
<dbReference type="VEuPathDB" id="FungiDB:YALI0_F13673g"/>
<dbReference type="PANTHER" id="PTHR22834:SF20">
    <property type="entry name" value="SH3 DOMAIN-CONTAINING PROTEIN"/>
    <property type="match status" value="1"/>
</dbReference>
<dbReference type="InterPro" id="IPR001331">
    <property type="entry name" value="GDS_CDC24_CS"/>
</dbReference>
<protein>
    <recommendedName>
        <fullName evidence="2">DH domain-containing protein</fullName>
    </recommendedName>
</protein>
<dbReference type="InterPro" id="IPR035899">
    <property type="entry name" value="DBL_dom_sf"/>
</dbReference>
<dbReference type="Pfam" id="PF00621">
    <property type="entry name" value="RhoGEF"/>
    <property type="match status" value="1"/>
</dbReference>
<feature type="region of interest" description="Disordered" evidence="1">
    <location>
        <begin position="678"/>
        <end position="714"/>
    </location>
</feature>
<dbReference type="InterPro" id="IPR027267">
    <property type="entry name" value="AH/BAR_dom_sf"/>
</dbReference>
<evidence type="ECO:0000313" key="3">
    <source>
        <dbReference type="EMBL" id="AOW07142.1"/>
    </source>
</evidence>
<feature type="domain" description="DH" evidence="2">
    <location>
        <begin position="462"/>
        <end position="670"/>
    </location>
</feature>
<name>A0A1D8NND7_YARLL</name>
<dbReference type="eggNOG" id="KOG3519">
    <property type="taxonomic scope" value="Eukaryota"/>
</dbReference>
<dbReference type="Gene3D" id="1.20.1270.60">
    <property type="entry name" value="Arfaptin homology (AH) domain/BAR domain"/>
    <property type="match status" value="1"/>
</dbReference>
<dbReference type="GeneID" id="2908318"/>
<feature type="compositionally biased region" description="Basic and acidic residues" evidence="1">
    <location>
        <begin position="369"/>
        <end position="378"/>
    </location>
</feature>
<dbReference type="GO" id="GO:0005737">
    <property type="term" value="C:cytoplasm"/>
    <property type="evidence" value="ECO:0007669"/>
    <property type="project" value="TreeGrafter"/>
</dbReference>
<dbReference type="GO" id="GO:0031991">
    <property type="term" value="P:regulation of actomyosin contractile ring contraction"/>
    <property type="evidence" value="ECO:0007669"/>
    <property type="project" value="TreeGrafter"/>
</dbReference>
<feature type="compositionally biased region" description="Low complexity" evidence="1">
    <location>
        <begin position="311"/>
        <end position="327"/>
    </location>
</feature>
<dbReference type="SUPFAM" id="SSF48065">
    <property type="entry name" value="DBL homology domain (DH-domain)"/>
    <property type="match status" value="1"/>
</dbReference>
<dbReference type="SUPFAM" id="SSF103657">
    <property type="entry name" value="BAR/IMD domain-like"/>
    <property type="match status" value="1"/>
</dbReference>
<dbReference type="EMBL" id="CP017558">
    <property type="protein sequence ID" value="AOW07142.1"/>
    <property type="molecule type" value="Genomic_DNA"/>
</dbReference>
<proteinExistence type="predicted"/>
<dbReference type="RefSeq" id="XP_505383.3">
    <property type="nucleotide sequence ID" value="XM_505383.3"/>
</dbReference>
<dbReference type="PROSITE" id="PS50010">
    <property type="entry name" value="DH_2"/>
    <property type="match status" value="1"/>
</dbReference>
<feature type="region of interest" description="Disordered" evidence="1">
    <location>
        <begin position="368"/>
        <end position="387"/>
    </location>
</feature>